<sequence>MGTFFSLEVLTAGEGDCLLVHWGAGRAIAVVDGGPAKTFETTLRPRLDQIRRNRALDTLELDLVMVSHVDNDHIVGIRKLFQELRRDETSARPKIERPFLAKRLWHNAFSDILGTQFDDYYKPTTTAALTAAVSQGSARDFAAAGLDGIAGGERHDLALVLAGHADGRTLRDDYKLLFDAGCIQRLNAPFSRDGEPSPLMLTSASTETKISDLTLLVTGPSEAELRKLQTDFEKFLVDKGLGVPAALMAAAGQQDSSPTNLSSVVCLLEFGGRTVLLTGDALGRRILNGLRQAKLLKDGPLHVNVLKVPHHGSARNVDEEFFAAITADTYVFSADGKHGNPDRETIEWLVGSRDKHDEYRLVFTYPLVRIDEVRRKIHEGKEKVWDADRHGLEALIATYQADGFAFSCSAGPTVIDLGDERLTD</sequence>
<comment type="caution">
    <text evidence="1">The sequence shown here is derived from an EMBL/GenBank/DDBJ whole genome shotgun (WGS) entry which is preliminary data.</text>
</comment>
<proteinExistence type="predicted"/>
<evidence type="ECO:0008006" key="3">
    <source>
        <dbReference type="Google" id="ProtNLM"/>
    </source>
</evidence>
<dbReference type="AlphaFoldDB" id="A0A1S1NYX0"/>
<gene>
    <name evidence="1" type="ORF">BK022_15685</name>
</gene>
<dbReference type="SUPFAM" id="SSF56281">
    <property type="entry name" value="Metallo-hydrolase/oxidoreductase"/>
    <property type="match status" value="1"/>
</dbReference>
<dbReference type="PANTHER" id="PTHR30619:SF1">
    <property type="entry name" value="RECOMBINATION PROTEIN 2"/>
    <property type="match status" value="1"/>
</dbReference>
<dbReference type="Proteomes" id="UP000180215">
    <property type="component" value="Unassembled WGS sequence"/>
</dbReference>
<name>A0A1S1NYX0_METEX</name>
<evidence type="ECO:0000313" key="1">
    <source>
        <dbReference type="EMBL" id="OHV15908.1"/>
    </source>
</evidence>
<dbReference type="PANTHER" id="PTHR30619">
    <property type="entry name" value="DNA INTERNALIZATION/COMPETENCE PROTEIN COMEC/REC2"/>
    <property type="match status" value="1"/>
</dbReference>
<dbReference type="Gene3D" id="3.60.15.10">
    <property type="entry name" value="Ribonuclease Z/Hydroxyacylglutathione hydrolase-like"/>
    <property type="match status" value="1"/>
</dbReference>
<organism evidence="1 2">
    <name type="scientific">Methylorubrum extorquens</name>
    <name type="common">Methylobacterium dichloromethanicum</name>
    <name type="synonym">Methylobacterium extorquens</name>
    <dbReference type="NCBI Taxonomy" id="408"/>
    <lineage>
        <taxon>Bacteria</taxon>
        <taxon>Pseudomonadati</taxon>
        <taxon>Pseudomonadota</taxon>
        <taxon>Alphaproteobacteria</taxon>
        <taxon>Hyphomicrobiales</taxon>
        <taxon>Methylobacteriaceae</taxon>
        <taxon>Methylorubrum</taxon>
    </lineage>
</organism>
<accession>A0A1S1NYX0</accession>
<protein>
    <recommendedName>
        <fullName evidence="3">Metallo-beta-lactamase domain-containing protein</fullName>
    </recommendedName>
</protein>
<evidence type="ECO:0000313" key="2">
    <source>
        <dbReference type="Proteomes" id="UP000180215"/>
    </source>
</evidence>
<reference evidence="1 2" key="1">
    <citation type="submission" date="2016-10" db="EMBL/GenBank/DDBJ databases">
        <title>Draft genome sequence of Methylobacterium extorquens CP3, a seed endophyte of Crotalaria pumila with plant growth-promoting and metal tolerance properties.</title>
        <authorList>
            <person name="Sanchez-Lopez A.S."/>
            <person name="Van Hamme J.D."/>
            <person name="Thijs S."/>
            <person name="Mcammond B.M."/>
            <person name="Stevens V."/>
            <person name="Gonzalez-Chavez M.D.C."/>
            <person name="Vangronsveld J."/>
        </authorList>
    </citation>
    <scope>NUCLEOTIDE SEQUENCE [LARGE SCALE GENOMIC DNA]</scope>
    <source>
        <strain evidence="1 2">CP3</strain>
    </source>
</reference>
<dbReference type="InterPro" id="IPR036866">
    <property type="entry name" value="RibonucZ/Hydroxyglut_hydro"/>
</dbReference>
<dbReference type="InterPro" id="IPR052159">
    <property type="entry name" value="Competence_DNA_uptake"/>
</dbReference>
<dbReference type="EMBL" id="MNAO01000194">
    <property type="protein sequence ID" value="OHV15908.1"/>
    <property type="molecule type" value="Genomic_DNA"/>
</dbReference>